<feature type="non-terminal residue" evidence="2">
    <location>
        <position position="73"/>
    </location>
</feature>
<organism evidence="2">
    <name type="scientific">marine sediment metagenome</name>
    <dbReference type="NCBI Taxonomy" id="412755"/>
    <lineage>
        <taxon>unclassified sequences</taxon>
        <taxon>metagenomes</taxon>
        <taxon>ecological metagenomes</taxon>
    </lineage>
</organism>
<dbReference type="EMBL" id="LAZR01029712">
    <property type="protein sequence ID" value="KKL58752.1"/>
    <property type="molecule type" value="Genomic_DNA"/>
</dbReference>
<gene>
    <name evidence="2" type="ORF">LCGC14_2222180</name>
</gene>
<reference evidence="2" key="1">
    <citation type="journal article" date="2015" name="Nature">
        <title>Complex archaea that bridge the gap between prokaryotes and eukaryotes.</title>
        <authorList>
            <person name="Spang A."/>
            <person name="Saw J.H."/>
            <person name="Jorgensen S.L."/>
            <person name="Zaremba-Niedzwiedzka K."/>
            <person name="Martijn J."/>
            <person name="Lind A.E."/>
            <person name="van Eijk R."/>
            <person name="Schleper C."/>
            <person name="Guy L."/>
            <person name="Ettema T.J."/>
        </authorList>
    </citation>
    <scope>NUCLEOTIDE SEQUENCE</scope>
</reference>
<keyword evidence="1" id="KW-1133">Transmembrane helix</keyword>
<name>A0A0F9G671_9ZZZZ</name>
<feature type="transmembrane region" description="Helical" evidence="1">
    <location>
        <begin position="53"/>
        <end position="71"/>
    </location>
</feature>
<protein>
    <submittedName>
        <fullName evidence="2">Uncharacterized protein</fullName>
    </submittedName>
</protein>
<dbReference type="AlphaFoldDB" id="A0A0F9G671"/>
<proteinExistence type="predicted"/>
<keyword evidence="1" id="KW-0472">Membrane</keyword>
<comment type="caution">
    <text evidence="2">The sequence shown here is derived from an EMBL/GenBank/DDBJ whole genome shotgun (WGS) entry which is preliminary data.</text>
</comment>
<evidence type="ECO:0000313" key="2">
    <source>
        <dbReference type="EMBL" id="KKL58752.1"/>
    </source>
</evidence>
<accession>A0A0F9G671</accession>
<sequence>MSIFIPAGTAPDAISQSNPFNPTTAIPSSISLSETEVTTPFVKSRARNAFRMFVGRPICIAVALVFGRIPLLS</sequence>
<evidence type="ECO:0000256" key="1">
    <source>
        <dbReference type="SAM" id="Phobius"/>
    </source>
</evidence>
<keyword evidence="1" id="KW-0812">Transmembrane</keyword>